<feature type="domain" description="HTH marR-type" evidence="1">
    <location>
        <begin position="46"/>
        <end position="84"/>
    </location>
</feature>
<sequence>MNVLEANIFDTMTYLRYGDPLERNQKWLLKKIDTPELQELAEKLSILSSQVLNEIARNNNQSAADIANELNVTRGGISQVAKRL</sequence>
<proteinExistence type="predicted"/>
<protein>
    <recommendedName>
        <fullName evidence="1">HTH marR-type domain-containing protein</fullName>
    </recommendedName>
</protein>
<evidence type="ECO:0000259" key="1">
    <source>
        <dbReference type="Pfam" id="PF12802"/>
    </source>
</evidence>
<dbReference type="EMBL" id="NGJX01000005">
    <property type="protein sequence ID" value="RSU02241.1"/>
    <property type="molecule type" value="Genomic_DNA"/>
</dbReference>
<organism evidence="2 3">
    <name type="scientific">Vagococcus fluvialis</name>
    <dbReference type="NCBI Taxonomy" id="2738"/>
    <lineage>
        <taxon>Bacteria</taxon>
        <taxon>Bacillati</taxon>
        <taxon>Bacillota</taxon>
        <taxon>Bacilli</taxon>
        <taxon>Lactobacillales</taxon>
        <taxon>Enterococcaceae</taxon>
        <taxon>Vagococcus</taxon>
    </lineage>
</organism>
<name>A0A369AZ95_9ENTE</name>
<dbReference type="Gene3D" id="1.10.10.10">
    <property type="entry name" value="Winged helix-like DNA-binding domain superfamily/Winged helix DNA-binding domain"/>
    <property type="match status" value="1"/>
</dbReference>
<dbReference type="InterPro" id="IPR036390">
    <property type="entry name" value="WH_DNA-bd_sf"/>
</dbReference>
<dbReference type="Pfam" id="PF12802">
    <property type="entry name" value="MarR_2"/>
    <property type="match status" value="1"/>
</dbReference>
<dbReference type="RefSeq" id="WP_114289560.1">
    <property type="nucleotide sequence ID" value="NZ_CP081461.1"/>
</dbReference>
<gene>
    <name evidence="2" type="ORF">CBF32_06550</name>
</gene>
<evidence type="ECO:0000313" key="2">
    <source>
        <dbReference type="EMBL" id="RSU02241.1"/>
    </source>
</evidence>
<accession>A0A369AZ95</accession>
<dbReference type="GO" id="GO:0003700">
    <property type="term" value="F:DNA-binding transcription factor activity"/>
    <property type="evidence" value="ECO:0007669"/>
    <property type="project" value="InterPro"/>
</dbReference>
<dbReference type="OrthoDB" id="2329684at2"/>
<comment type="caution">
    <text evidence="2">The sequence shown here is derived from an EMBL/GenBank/DDBJ whole genome shotgun (WGS) entry which is preliminary data.</text>
</comment>
<evidence type="ECO:0000313" key="3">
    <source>
        <dbReference type="Proteomes" id="UP000288197"/>
    </source>
</evidence>
<dbReference type="AlphaFoldDB" id="A0A369AZ95"/>
<dbReference type="GeneID" id="63146309"/>
<keyword evidence="3" id="KW-1185">Reference proteome</keyword>
<dbReference type="InterPro" id="IPR036388">
    <property type="entry name" value="WH-like_DNA-bd_sf"/>
</dbReference>
<dbReference type="SUPFAM" id="SSF46785">
    <property type="entry name" value="Winged helix' DNA-binding domain"/>
    <property type="match status" value="1"/>
</dbReference>
<dbReference type="InterPro" id="IPR000835">
    <property type="entry name" value="HTH_MarR-typ"/>
</dbReference>
<dbReference type="Proteomes" id="UP000288197">
    <property type="component" value="Unassembled WGS sequence"/>
</dbReference>
<reference evidence="2 3" key="1">
    <citation type="submission" date="2017-05" db="EMBL/GenBank/DDBJ databases">
        <title>Vagococcus spp. assemblies.</title>
        <authorList>
            <person name="Gulvik C.A."/>
        </authorList>
    </citation>
    <scope>NUCLEOTIDE SEQUENCE [LARGE SCALE GENOMIC DNA]</scope>
    <source>
        <strain evidence="2 3">NCFB 2497</strain>
    </source>
</reference>